<dbReference type="SUPFAM" id="SSF52540">
    <property type="entry name" value="P-loop containing nucleoside triphosphate hydrolases"/>
    <property type="match status" value="1"/>
</dbReference>
<dbReference type="EMBL" id="FNBL01000007">
    <property type="protein sequence ID" value="SDF76734.1"/>
    <property type="molecule type" value="Genomic_DNA"/>
</dbReference>
<proteinExistence type="predicted"/>
<reference evidence="1 2" key="1">
    <citation type="submission" date="2016-10" db="EMBL/GenBank/DDBJ databases">
        <authorList>
            <person name="de Groot N.N."/>
        </authorList>
    </citation>
    <scope>NUCLEOTIDE SEQUENCE [LARGE SCALE GENOMIC DNA]</scope>
    <source>
        <strain evidence="1 2">DSM 27375</strain>
    </source>
</reference>
<dbReference type="GO" id="GO:0016020">
    <property type="term" value="C:membrane"/>
    <property type="evidence" value="ECO:0007669"/>
    <property type="project" value="InterPro"/>
</dbReference>
<dbReference type="Pfam" id="PF03567">
    <property type="entry name" value="Sulfotransfer_2"/>
    <property type="match status" value="1"/>
</dbReference>
<dbReference type="AlphaFoldDB" id="A0A1G7NRQ6"/>
<dbReference type="InterPro" id="IPR027417">
    <property type="entry name" value="P-loop_NTPase"/>
</dbReference>
<dbReference type="InterPro" id="IPR005331">
    <property type="entry name" value="Sulfotransferase"/>
</dbReference>
<gene>
    <name evidence="1" type="ORF">SAMN04488117_10767</name>
</gene>
<evidence type="ECO:0000313" key="2">
    <source>
        <dbReference type="Proteomes" id="UP000182284"/>
    </source>
</evidence>
<dbReference type="Gene3D" id="3.40.50.300">
    <property type="entry name" value="P-loop containing nucleotide triphosphate hydrolases"/>
    <property type="match status" value="1"/>
</dbReference>
<dbReference type="OrthoDB" id="288532at2"/>
<protein>
    <submittedName>
        <fullName evidence="1">Sulfotransferase family protein</fullName>
    </submittedName>
</protein>
<dbReference type="GO" id="GO:0008146">
    <property type="term" value="F:sulfotransferase activity"/>
    <property type="evidence" value="ECO:0007669"/>
    <property type="project" value="InterPro"/>
</dbReference>
<evidence type="ECO:0000313" key="1">
    <source>
        <dbReference type="EMBL" id="SDF76734.1"/>
    </source>
</evidence>
<name>A0A1G7NRQ6_9RHOB</name>
<organism evidence="1 2">
    <name type="scientific">Celeribacter baekdonensis</name>
    <dbReference type="NCBI Taxonomy" id="875171"/>
    <lineage>
        <taxon>Bacteria</taxon>
        <taxon>Pseudomonadati</taxon>
        <taxon>Pseudomonadota</taxon>
        <taxon>Alphaproteobacteria</taxon>
        <taxon>Rhodobacterales</taxon>
        <taxon>Roseobacteraceae</taxon>
        <taxon>Celeribacter</taxon>
    </lineage>
</organism>
<dbReference type="RefSeq" id="WP_074645598.1">
    <property type="nucleotide sequence ID" value="NZ_FNBL01000007.1"/>
</dbReference>
<sequence>MIISSGRSYIFVHIPKTGGTALSLALEARAMAGDILIGDTPKAVKRRPRVKSLSAQGRLWKHSQLADIEGVVAREAFDDYFIFTLVRNPWDRIVSYYHWLQAQPWDHPAVRLAKASDFTTFLNAPETLRALSVPYRSYVTDGAGVERAVLYARLEALEADLAPLWTHLGFDLSPIERVNASTRARDFRGFYSDRDAQIVARIAAEDIARFDYEFAPSASQM</sequence>
<accession>A0A1G7NRQ6</accession>
<keyword evidence="1" id="KW-0808">Transferase</keyword>
<dbReference type="Proteomes" id="UP000182284">
    <property type="component" value="Unassembled WGS sequence"/>
</dbReference>